<keyword evidence="1" id="KW-0808">Transferase</keyword>
<accession>A0ABV2DWM0</accession>
<name>A0ABV2DWM0_9GAMM</name>
<sequence length="494" mass="56543">MAETFLITEISKVSKMHPENYVYSYMLEDATSKNGVFINYFDGLIRRQKDIALACNSNIGKKLSYSDIKKFYPSISLEDAKSTWEEHTAKNNIDRKYIDLGLVLLENQITASTFFHDNQKLLVGPSFSHVIANLILKDIDIKMHDITGGHYYRYVDDIIMIGDEKEIESWRSILKETLLEKKLELHDKTKDFVISTNEWLSGEHDFSDNLSRDWGYLIGDIKKFLLLNPEKTDSLESEFKKNGIRIPVLDYSNSIRNKSYIDKFISNYNFKKWFRRKSNSLSIDSILFSAKKCKASLLRVLDEEDALFNSAESAYEKKRRVPKIRYTSGRLLYLLNKEELDVLLSKTIKYPELYLLNAIAKSLISRDVTQIIQMGLNTTQAAAQLLVADGNDVTFDALKLEDSDPAVVEQSLSILGLYKMNFPNTEFGGSFIKLLSGNENDITEMMSSKNDFIKEFACLHGISHPDHLKVLQSGSDEDEDIVLDLLDQIQPSST</sequence>
<protein>
    <submittedName>
        <fullName evidence="1">RNA-directed DNA polymerase</fullName>
    </submittedName>
</protein>
<evidence type="ECO:0000313" key="1">
    <source>
        <dbReference type="EMBL" id="MET3075440.1"/>
    </source>
</evidence>
<dbReference type="CDD" id="cd01646">
    <property type="entry name" value="RT_Bac_retron_I"/>
    <property type="match status" value="1"/>
</dbReference>
<dbReference type="GO" id="GO:0003964">
    <property type="term" value="F:RNA-directed DNA polymerase activity"/>
    <property type="evidence" value="ECO:0007669"/>
    <property type="project" value="UniProtKB-KW"/>
</dbReference>
<keyword evidence="2" id="KW-1185">Reference proteome</keyword>
<dbReference type="RefSeq" id="WP_354466236.1">
    <property type="nucleotide sequence ID" value="NZ_JBEWWF010000001.1"/>
</dbReference>
<comment type="caution">
    <text evidence="1">The sequence shown here is derived from an EMBL/GenBank/DDBJ whole genome shotgun (WGS) entry which is preliminary data.</text>
</comment>
<proteinExistence type="predicted"/>
<dbReference type="EMBL" id="JBEWWF010000001">
    <property type="protein sequence ID" value="MET3075440.1"/>
    <property type="molecule type" value="Genomic_DNA"/>
</dbReference>
<keyword evidence="1" id="KW-0695">RNA-directed DNA polymerase</keyword>
<dbReference type="Proteomes" id="UP001548992">
    <property type="component" value="Unassembled WGS sequence"/>
</dbReference>
<keyword evidence="1" id="KW-0548">Nucleotidyltransferase</keyword>
<reference evidence="1 2" key="1">
    <citation type="submission" date="2024-07" db="EMBL/GenBank/DDBJ databases">
        <title>Isolation, whole-genome sequencing, and annotation of five antibiotic-resistant bacteria from environmental samples.</title>
        <authorList>
            <person name="Bedore T."/>
            <person name="Hudson A.O."/>
            <person name="Kumar G."/>
        </authorList>
    </citation>
    <scope>NUCLEOTIDE SEQUENCE [LARGE SCALE GENOMIC DNA]</scope>
    <source>
        <strain evidence="1 2">RIT844</strain>
    </source>
</reference>
<organism evidence="1 2">
    <name type="scientific">Pantoea leporis</name>
    <dbReference type="NCBI Taxonomy" id="2933780"/>
    <lineage>
        <taxon>Bacteria</taxon>
        <taxon>Pseudomonadati</taxon>
        <taxon>Pseudomonadota</taxon>
        <taxon>Gammaproteobacteria</taxon>
        <taxon>Enterobacterales</taxon>
        <taxon>Erwiniaceae</taxon>
        <taxon>Pantoea</taxon>
    </lineage>
</organism>
<gene>
    <name evidence="1" type="ORF">ABXV16_06720</name>
</gene>
<evidence type="ECO:0000313" key="2">
    <source>
        <dbReference type="Proteomes" id="UP001548992"/>
    </source>
</evidence>